<proteinExistence type="predicted"/>
<gene>
    <name evidence="1" type="ORF">KDW_12390</name>
</gene>
<dbReference type="Proteomes" id="UP000326912">
    <property type="component" value="Unassembled WGS sequence"/>
</dbReference>
<evidence type="ECO:0000313" key="2">
    <source>
        <dbReference type="Proteomes" id="UP000326912"/>
    </source>
</evidence>
<reference evidence="1 2" key="1">
    <citation type="submission" date="2019-10" db="EMBL/GenBank/DDBJ databases">
        <title>Dictyobacter vulcani sp. nov., within the class Ktedonobacteria, isolated from soil of volcanic Mt. Zao.</title>
        <authorList>
            <person name="Zheng Y."/>
            <person name="Wang C.M."/>
            <person name="Sakai Y."/>
            <person name="Abe K."/>
            <person name="Yokota A."/>
            <person name="Yabe S."/>
        </authorList>
    </citation>
    <scope>NUCLEOTIDE SEQUENCE [LARGE SCALE GENOMIC DNA]</scope>
    <source>
        <strain evidence="1 2">W12</strain>
    </source>
</reference>
<name>A0A5J4KL05_9CHLR</name>
<sequence length="122" mass="13156">MLLIIAIVFVCLLMGLAIGLWFFRRKLLPPINVKKPVSGISSWTRTLKPDGTLNANNINTLSATETENHSAATIASSAVHSPQLVLSNKTDMASNSTRTAPNLAATNANNSWYDVSDEPFSV</sequence>
<organism evidence="1 2">
    <name type="scientific">Dictyobacter vulcani</name>
    <dbReference type="NCBI Taxonomy" id="2607529"/>
    <lineage>
        <taxon>Bacteria</taxon>
        <taxon>Bacillati</taxon>
        <taxon>Chloroflexota</taxon>
        <taxon>Ktedonobacteria</taxon>
        <taxon>Ktedonobacterales</taxon>
        <taxon>Dictyobacteraceae</taxon>
        <taxon>Dictyobacter</taxon>
    </lineage>
</organism>
<dbReference type="EMBL" id="BKZW01000001">
    <property type="protein sequence ID" value="GER87077.1"/>
    <property type="molecule type" value="Genomic_DNA"/>
</dbReference>
<keyword evidence="2" id="KW-1185">Reference proteome</keyword>
<evidence type="ECO:0000313" key="1">
    <source>
        <dbReference type="EMBL" id="GER87077.1"/>
    </source>
</evidence>
<protein>
    <submittedName>
        <fullName evidence="1">Uncharacterized protein</fullName>
    </submittedName>
</protein>
<dbReference type="AlphaFoldDB" id="A0A5J4KL05"/>
<comment type="caution">
    <text evidence="1">The sequence shown here is derived from an EMBL/GenBank/DDBJ whole genome shotgun (WGS) entry which is preliminary data.</text>
</comment>
<accession>A0A5J4KL05</accession>